<keyword evidence="2 3" id="KW-0040">ANK repeat</keyword>
<dbReference type="InterPro" id="IPR036770">
    <property type="entry name" value="Ankyrin_rpt-contain_sf"/>
</dbReference>
<feature type="region of interest" description="Disordered" evidence="4">
    <location>
        <begin position="617"/>
        <end position="800"/>
    </location>
</feature>
<accession>A0A1Q9CUW3</accession>
<dbReference type="PANTHER" id="PTHR24198:SF165">
    <property type="entry name" value="ANKYRIN REPEAT-CONTAINING PROTEIN-RELATED"/>
    <property type="match status" value="1"/>
</dbReference>
<evidence type="ECO:0000256" key="1">
    <source>
        <dbReference type="ARBA" id="ARBA00022737"/>
    </source>
</evidence>
<evidence type="ECO:0000313" key="6">
    <source>
        <dbReference type="Proteomes" id="UP000186817"/>
    </source>
</evidence>
<dbReference type="Gene3D" id="1.25.40.20">
    <property type="entry name" value="Ankyrin repeat-containing domain"/>
    <property type="match status" value="2"/>
</dbReference>
<evidence type="ECO:0000256" key="4">
    <source>
        <dbReference type="SAM" id="MobiDB-lite"/>
    </source>
</evidence>
<feature type="compositionally biased region" description="Polar residues" evidence="4">
    <location>
        <begin position="696"/>
        <end position="715"/>
    </location>
</feature>
<evidence type="ECO:0000256" key="3">
    <source>
        <dbReference type="PROSITE-ProRule" id="PRU00023"/>
    </source>
</evidence>
<protein>
    <submittedName>
        <fullName evidence="5">Uncharacterized protein</fullName>
    </submittedName>
</protein>
<feature type="region of interest" description="Disordered" evidence="4">
    <location>
        <begin position="823"/>
        <end position="846"/>
    </location>
</feature>
<gene>
    <name evidence="5" type="ORF">AK812_SmicGene32137</name>
</gene>
<name>A0A1Q9CUW3_SYMMI</name>
<proteinExistence type="predicted"/>
<organism evidence="5 6">
    <name type="scientific">Symbiodinium microadriaticum</name>
    <name type="common">Dinoflagellate</name>
    <name type="synonym">Zooxanthella microadriatica</name>
    <dbReference type="NCBI Taxonomy" id="2951"/>
    <lineage>
        <taxon>Eukaryota</taxon>
        <taxon>Sar</taxon>
        <taxon>Alveolata</taxon>
        <taxon>Dinophyceae</taxon>
        <taxon>Suessiales</taxon>
        <taxon>Symbiodiniaceae</taxon>
        <taxon>Symbiodinium</taxon>
    </lineage>
</organism>
<evidence type="ECO:0000313" key="5">
    <source>
        <dbReference type="EMBL" id="OLP86721.1"/>
    </source>
</evidence>
<dbReference type="SMART" id="SM00248">
    <property type="entry name" value="ANK"/>
    <property type="match status" value="6"/>
</dbReference>
<feature type="repeat" description="ANK" evidence="3">
    <location>
        <begin position="1070"/>
        <end position="1102"/>
    </location>
</feature>
<feature type="compositionally biased region" description="Basic and acidic residues" evidence="4">
    <location>
        <begin position="659"/>
        <end position="668"/>
    </location>
</feature>
<dbReference type="PANTHER" id="PTHR24198">
    <property type="entry name" value="ANKYRIN REPEAT AND PROTEIN KINASE DOMAIN-CONTAINING PROTEIN"/>
    <property type="match status" value="1"/>
</dbReference>
<dbReference type="Pfam" id="PF12796">
    <property type="entry name" value="Ank_2"/>
    <property type="match status" value="2"/>
</dbReference>
<feature type="compositionally biased region" description="Basic and acidic residues" evidence="4">
    <location>
        <begin position="633"/>
        <end position="644"/>
    </location>
</feature>
<feature type="compositionally biased region" description="Low complexity" evidence="4">
    <location>
        <begin position="781"/>
        <end position="799"/>
    </location>
</feature>
<sequence length="1409" mass="153017">MAFTTSRVDMAKRMVAEVALQQAAEALEAELAIGLERIDLVTSLLLGRGARLEGPAENEGQWKAKWSDWWGQQVQDAVSETGPVPLPLMLCHDPLPVPRVVDAGTGKLVLLDEFVRLEGHHWASSWTKGRGSIYRLDRYGHRGESLLLPNFCRVEEPDLGVHLETEHGRQDTSWLCSGLAKLAADVEPRKLSVSELLQTIQSSSSIEIVLPVAKLGFDSAFDMGARLELSMVPSLKTRTGDPDSVDAEILAERLSAQLFPVQGQRARLCIRRLGGPQLDARGLAGASLQDICRYLTREWVRDLVAAPSSWARLDAYAERSCYLEAALGPVPGLGSFVPWKSQENCDVCGSAAVGSQVPEKEGTALAVCRECAAFVPGSQAFAAKQALAQHTSRPEHQLVGSFDSGLDDLLGSGGDQTEDPAFSGNYMWPEGTVGKKDVVLVAGGMLSLRPPNKGWPLNLDTELHKQLRLVIGCQARCLKILGTAAEAESTNILVNFVFLHPVMFFAGKEHEVIEVEEADQDVDPIMPLTWYENLQKELRKMAEAQHERKTWTKGEQDVAAPLLLVSDLKRVVLPCSLLLMRSHQEFCVSAAFERSPSQEVLLMHGDVNALLDQVRDREPQAATPATAAASAARRRDSERERRSTVAELSQEDLSTARRRMTEVSRNSEAETNPGNLELPQGSKDSKESQDSQSQGRGPQTEPSEPTRRSFPSESLQENENAEEAPEFPEPTELELESADGHGGVANVEPPLAPHGDPRQPDSPQKSQISEALEGSTKLEGAEAQQAQEGQQEEVAQPAVGGDGETVMEQTLREEDLLAAPDVQVEQPQESAAASAEHGNCSPQLQQGHLVPPVALVPPAPPNPFPPSRFAVREAVVSAVLAFRPTLEQLAVRLQGLVEREALEASDKQAERVESLLNRWGLELSEGEGGMPPPTRACLAILSRDLPKKDGSGPCPSALDMSVQSRNYPVTNVLLRYVPQHLSVPLIEILNGQNPFTGQSLLYAAVRYSNRYTLAVVDGLLVRRADINGPGAWLEEAEAMEPMVAACVRRADLPLVERVLWHQADVNAKSDGKPILQIAVERGSEEILLTLLRSRCDVNATNRIGRTALVAALRTGRPPFPLAQQLLAARCDASQADSAGVQPLLHTASIPEPGIHTLLLAHAADPNAVASPATDRQARLLHVAAQAKNETMLKCLLEAAADANAPEGLGRTVLHLAVSQNLSNETMAAILHARGDPNIMTGQGSGGETPLRLAVLAQSPAKVVMLLEARASANGCNFAGCTALQAALCSGDSQRISDFLLASGADPQFKRRTLLTSQEFSHISSLDLSHTVPTVPPITIQPFRAEVTMGIHPKYLAETWSKARFRRRRVVRPAEQIEDFDPLCPLTLPPLERKFNRTAPRQEKLPWRTA</sequence>
<dbReference type="InterPro" id="IPR002110">
    <property type="entry name" value="Ankyrin_rpt"/>
</dbReference>
<evidence type="ECO:0000256" key="2">
    <source>
        <dbReference type="ARBA" id="ARBA00023043"/>
    </source>
</evidence>
<feature type="compositionally biased region" description="Acidic residues" evidence="4">
    <location>
        <begin position="719"/>
        <end position="737"/>
    </location>
</feature>
<dbReference type="OrthoDB" id="428252at2759"/>
<dbReference type="PROSITE" id="PS50088">
    <property type="entry name" value="ANK_REPEAT"/>
    <property type="match status" value="2"/>
</dbReference>
<dbReference type="EMBL" id="LSRX01000902">
    <property type="protein sequence ID" value="OLP86721.1"/>
    <property type="molecule type" value="Genomic_DNA"/>
</dbReference>
<keyword evidence="6" id="KW-1185">Reference proteome</keyword>
<reference evidence="5 6" key="1">
    <citation type="submission" date="2016-02" db="EMBL/GenBank/DDBJ databases">
        <title>Genome analysis of coral dinoflagellate symbionts highlights evolutionary adaptations to a symbiotic lifestyle.</title>
        <authorList>
            <person name="Aranda M."/>
            <person name="Li Y."/>
            <person name="Liew Y.J."/>
            <person name="Baumgarten S."/>
            <person name="Simakov O."/>
            <person name="Wilson M."/>
            <person name="Piel J."/>
            <person name="Ashoor H."/>
            <person name="Bougouffa S."/>
            <person name="Bajic V.B."/>
            <person name="Ryu T."/>
            <person name="Ravasi T."/>
            <person name="Bayer T."/>
            <person name="Micklem G."/>
            <person name="Kim H."/>
            <person name="Bhak J."/>
            <person name="Lajeunesse T.C."/>
            <person name="Voolstra C.R."/>
        </authorList>
    </citation>
    <scope>NUCLEOTIDE SEQUENCE [LARGE SCALE GENOMIC DNA]</scope>
    <source>
        <strain evidence="5 6">CCMP2467</strain>
    </source>
</reference>
<feature type="compositionally biased region" description="Low complexity" evidence="4">
    <location>
        <begin position="620"/>
        <end position="631"/>
    </location>
</feature>
<dbReference type="Proteomes" id="UP000186817">
    <property type="component" value="Unassembled WGS sequence"/>
</dbReference>
<comment type="caution">
    <text evidence="5">The sequence shown here is derived from an EMBL/GenBank/DDBJ whole genome shotgun (WGS) entry which is preliminary data.</text>
</comment>
<keyword evidence="1" id="KW-0677">Repeat</keyword>
<feature type="repeat" description="ANK" evidence="3">
    <location>
        <begin position="1278"/>
        <end position="1311"/>
    </location>
</feature>
<dbReference type="SUPFAM" id="SSF48403">
    <property type="entry name" value="Ankyrin repeat"/>
    <property type="match status" value="1"/>
</dbReference>